<gene>
    <name evidence="14" type="primary">LOC108864682</name>
</gene>
<evidence type="ECO:0000256" key="6">
    <source>
        <dbReference type="ARBA" id="ARBA00022884"/>
    </source>
</evidence>
<dbReference type="SMART" id="SM00360">
    <property type="entry name" value="RRM"/>
    <property type="match status" value="1"/>
</dbReference>
<dbReference type="Pfam" id="PF00641">
    <property type="entry name" value="Zn_ribbon_RanBP"/>
    <property type="match status" value="1"/>
</dbReference>
<evidence type="ECO:0000256" key="8">
    <source>
        <dbReference type="PROSITE-ProRule" id="PRU00176"/>
    </source>
</evidence>
<name>A0AAJ7PAX4_9ACAR</name>
<evidence type="ECO:0000256" key="9">
    <source>
        <dbReference type="PROSITE-ProRule" id="PRU00322"/>
    </source>
</evidence>
<feature type="compositionally biased region" description="Gly residues" evidence="10">
    <location>
        <begin position="25"/>
        <end position="38"/>
    </location>
</feature>
<dbReference type="InterPro" id="IPR001876">
    <property type="entry name" value="Znf_RanBP2"/>
</dbReference>
<keyword evidence="5" id="KW-0862">Zinc</keyword>
<evidence type="ECO:0000256" key="2">
    <source>
        <dbReference type="ARBA" id="ARBA00008448"/>
    </source>
</evidence>
<dbReference type="Gene3D" id="4.10.1060.10">
    <property type="entry name" value="Zinc finger, RanBP2-type"/>
    <property type="match status" value="1"/>
</dbReference>
<comment type="similarity">
    <text evidence="2">Belongs to the RRM TET family.</text>
</comment>
<feature type="compositionally biased region" description="Basic and acidic residues" evidence="10">
    <location>
        <begin position="39"/>
        <end position="58"/>
    </location>
</feature>
<dbReference type="GO" id="GO:0008270">
    <property type="term" value="F:zinc ion binding"/>
    <property type="evidence" value="ECO:0007669"/>
    <property type="project" value="UniProtKB-KW"/>
</dbReference>
<dbReference type="PROSITE" id="PS01358">
    <property type="entry name" value="ZF_RANBP2_1"/>
    <property type="match status" value="1"/>
</dbReference>
<dbReference type="InterPro" id="IPR035979">
    <property type="entry name" value="RBD_domain_sf"/>
</dbReference>
<feature type="compositionally biased region" description="Gly residues" evidence="10">
    <location>
        <begin position="204"/>
        <end position="213"/>
    </location>
</feature>
<dbReference type="GO" id="GO:0003723">
    <property type="term" value="F:RNA binding"/>
    <property type="evidence" value="ECO:0007669"/>
    <property type="project" value="UniProtKB-UniRule"/>
</dbReference>
<evidence type="ECO:0000313" key="14">
    <source>
        <dbReference type="RefSeq" id="XP_018496301.2"/>
    </source>
</evidence>
<dbReference type="SUPFAM" id="SSF54928">
    <property type="entry name" value="RNA-binding domain, RBD"/>
    <property type="match status" value="1"/>
</dbReference>
<dbReference type="InterPro" id="IPR012677">
    <property type="entry name" value="Nucleotide-bd_a/b_plait_sf"/>
</dbReference>
<evidence type="ECO:0000256" key="1">
    <source>
        <dbReference type="ARBA" id="ARBA00004123"/>
    </source>
</evidence>
<dbReference type="Gene3D" id="3.30.70.330">
    <property type="match status" value="1"/>
</dbReference>
<dbReference type="RefSeq" id="XP_018496301.2">
    <property type="nucleotide sequence ID" value="XM_018640785.2"/>
</dbReference>
<feature type="compositionally biased region" description="Gly residues" evidence="10">
    <location>
        <begin position="59"/>
        <end position="72"/>
    </location>
</feature>
<dbReference type="GO" id="GO:0005634">
    <property type="term" value="C:nucleus"/>
    <property type="evidence" value="ECO:0007669"/>
    <property type="project" value="UniProtKB-SubCell"/>
</dbReference>
<dbReference type="SUPFAM" id="SSF90209">
    <property type="entry name" value="Ran binding protein zinc finger-like"/>
    <property type="match status" value="1"/>
</dbReference>
<dbReference type="InterPro" id="IPR000504">
    <property type="entry name" value="RRM_dom"/>
</dbReference>
<feature type="region of interest" description="Disordered" evidence="10">
    <location>
        <begin position="20"/>
        <end position="102"/>
    </location>
</feature>
<evidence type="ECO:0000256" key="3">
    <source>
        <dbReference type="ARBA" id="ARBA00022723"/>
    </source>
</evidence>
<accession>A0AAJ7PAX4</accession>
<keyword evidence="6 8" id="KW-0694">RNA-binding</keyword>
<evidence type="ECO:0000256" key="7">
    <source>
        <dbReference type="ARBA" id="ARBA00023242"/>
    </source>
</evidence>
<keyword evidence="13" id="KW-1185">Reference proteome</keyword>
<evidence type="ECO:0000259" key="12">
    <source>
        <dbReference type="PROSITE" id="PS50199"/>
    </source>
</evidence>
<evidence type="ECO:0000256" key="4">
    <source>
        <dbReference type="ARBA" id="ARBA00022771"/>
    </source>
</evidence>
<dbReference type="PROSITE" id="PS50199">
    <property type="entry name" value="ZF_RANBP2_2"/>
    <property type="match status" value="1"/>
</dbReference>
<feature type="domain" description="RRM" evidence="11">
    <location>
        <begin position="102"/>
        <end position="188"/>
    </location>
</feature>
<evidence type="ECO:0000259" key="11">
    <source>
        <dbReference type="PROSITE" id="PS50102"/>
    </source>
</evidence>
<feature type="domain" description="RanBP2-type" evidence="12">
    <location>
        <begin position="225"/>
        <end position="254"/>
    </location>
</feature>
<dbReference type="Proteomes" id="UP000694867">
    <property type="component" value="Unplaced"/>
</dbReference>
<dbReference type="InterPro" id="IPR034870">
    <property type="entry name" value="TET_fam"/>
</dbReference>
<dbReference type="PANTHER" id="PTHR23238">
    <property type="entry name" value="RNA BINDING PROTEIN"/>
    <property type="match status" value="1"/>
</dbReference>
<proteinExistence type="inferred from homology"/>
<protein>
    <submittedName>
        <fullName evidence="14">RNA-binding protein cabeza</fullName>
    </submittedName>
</protein>
<evidence type="ECO:0000256" key="5">
    <source>
        <dbReference type="ARBA" id="ARBA00022833"/>
    </source>
</evidence>
<feature type="compositionally biased region" description="Gly residues" evidence="10">
    <location>
        <begin position="81"/>
        <end position="94"/>
    </location>
</feature>
<evidence type="ECO:0000256" key="10">
    <source>
        <dbReference type="SAM" id="MobiDB-lite"/>
    </source>
</evidence>
<organism evidence="13 14">
    <name type="scientific">Galendromus occidentalis</name>
    <name type="common">western predatory mite</name>
    <dbReference type="NCBI Taxonomy" id="34638"/>
    <lineage>
        <taxon>Eukaryota</taxon>
        <taxon>Metazoa</taxon>
        <taxon>Ecdysozoa</taxon>
        <taxon>Arthropoda</taxon>
        <taxon>Chelicerata</taxon>
        <taxon>Arachnida</taxon>
        <taxon>Acari</taxon>
        <taxon>Parasitiformes</taxon>
        <taxon>Mesostigmata</taxon>
        <taxon>Gamasina</taxon>
        <taxon>Phytoseioidea</taxon>
        <taxon>Phytoseiidae</taxon>
        <taxon>Typhlodrominae</taxon>
        <taxon>Galendromus</taxon>
    </lineage>
</organism>
<feature type="compositionally biased region" description="Gly residues" evidence="10">
    <location>
        <begin position="253"/>
        <end position="267"/>
    </location>
</feature>
<dbReference type="SMART" id="SM00547">
    <property type="entry name" value="ZnF_RBZ"/>
    <property type="match status" value="1"/>
</dbReference>
<reference evidence="14" key="1">
    <citation type="submission" date="2025-08" db="UniProtKB">
        <authorList>
            <consortium name="RefSeq"/>
        </authorList>
    </citation>
    <scope>IDENTIFICATION</scope>
</reference>
<sequence length="286" mass="29696">MACFAREKCLPYRFPTLMNLNPSSGGYGGGGGGGYGGRGNDRRSSGYDRRDDGGRGGGRDSYGGGGGGGRGSYGDRRGGDFRSGGGFGDGGFGGTQEHDMPDTIFITGMPEEVTEEQIEEHFGAIGIIKTDKKTRKKKIWIYKDKESGKGKGEATVTYDDPPTASSAISWFDNKEFMGQTIKVQVAQRKSTWVPPQKGGRGRGRGGGGGGGFRGGDDRGGGGGGREGDWPCDSCGNKNFGWRNSCNRCDTPKPGGGGGGDGGRGGGGGRDRGDRGGGGGYNRHRPY</sequence>
<dbReference type="GO" id="GO:0006355">
    <property type="term" value="P:regulation of DNA-templated transcription"/>
    <property type="evidence" value="ECO:0007669"/>
    <property type="project" value="InterPro"/>
</dbReference>
<keyword evidence="7" id="KW-0539">Nucleus</keyword>
<keyword evidence="4 9" id="KW-0863">Zinc-finger</keyword>
<comment type="subcellular location">
    <subcellularLocation>
        <location evidence="1">Nucleus</location>
    </subcellularLocation>
</comment>
<dbReference type="GeneID" id="108864682"/>
<dbReference type="InterPro" id="IPR036443">
    <property type="entry name" value="Znf_RanBP2_sf"/>
</dbReference>
<evidence type="ECO:0000313" key="13">
    <source>
        <dbReference type="Proteomes" id="UP000694867"/>
    </source>
</evidence>
<dbReference type="Pfam" id="PF00076">
    <property type="entry name" value="RRM_1"/>
    <property type="match status" value="1"/>
</dbReference>
<feature type="region of interest" description="Disordered" evidence="10">
    <location>
        <begin position="186"/>
        <end position="286"/>
    </location>
</feature>
<keyword evidence="3" id="KW-0479">Metal-binding</keyword>
<dbReference type="KEGG" id="goe:108864682"/>
<dbReference type="PROSITE" id="PS50102">
    <property type="entry name" value="RRM"/>
    <property type="match status" value="1"/>
</dbReference>
<dbReference type="AlphaFoldDB" id="A0AAJ7PAX4"/>